<evidence type="ECO:0000313" key="1">
    <source>
        <dbReference type="EMBL" id="BBI61766.1"/>
    </source>
</evidence>
<name>A0A455U6M6_9GAMM</name>
<evidence type="ECO:0000313" key="2">
    <source>
        <dbReference type="Proteomes" id="UP000320231"/>
    </source>
</evidence>
<gene>
    <name evidence="1" type="ORF">HSBAA_30720</name>
</gene>
<dbReference type="KEGG" id="hsr:HSBAA_30720"/>
<dbReference type="AlphaFoldDB" id="A0A455U6M6"/>
<dbReference type="Proteomes" id="UP000320231">
    <property type="component" value="Chromosome"/>
</dbReference>
<accession>A0A455U6M6</accession>
<sequence>MKLKTPLIVTAAAVGLAFGSYFANGDRYLAYFDSQIKTCWHTAHRTVNESDSLRLIRAGKRFTDSGMRVDLTYNIKDSRGLTRPSYIHCTFSRRAPSHVF</sequence>
<dbReference type="EMBL" id="AP019514">
    <property type="protein sequence ID" value="BBI61766.1"/>
    <property type="molecule type" value="Genomic_DNA"/>
</dbReference>
<reference evidence="1 2" key="1">
    <citation type="journal article" date="2019" name="Microbiol. Resour. Announc.">
        <title>Complete Genome Sequence of Halomonas sulfidaeris Strain Esulfide1 Isolated from a Metal Sulfide Rock at a Depth of 2,200 Meters, Obtained Using Nanopore Sequencing.</title>
        <authorList>
            <person name="Saito M."/>
            <person name="Nishigata A."/>
            <person name="Galipon J."/>
            <person name="Arakawa K."/>
        </authorList>
    </citation>
    <scope>NUCLEOTIDE SEQUENCE [LARGE SCALE GENOMIC DNA]</scope>
    <source>
        <strain evidence="1 2">ATCC BAA-803</strain>
    </source>
</reference>
<organism evidence="1 2">
    <name type="scientific">Vreelandella sulfidaeris</name>
    <dbReference type="NCBI Taxonomy" id="115553"/>
    <lineage>
        <taxon>Bacteria</taxon>
        <taxon>Pseudomonadati</taxon>
        <taxon>Pseudomonadota</taxon>
        <taxon>Gammaproteobacteria</taxon>
        <taxon>Oceanospirillales</taxon>
        <taxon>Halomonadaceae</taxon>
        <taxon>Vreelandella</taxon>
    </lineage>
</organism>
<proteinExistence type="predicted"/>
<protein>
    <submittedName>
        <fullName evidence="1">Uncharacterized protein</fullName>
    </submittedName>
</protein>